<evidence type="ECO:0000313" key="2">
    <source>
        <dbReference type="Proteomes" id="UP001589854"/>
    </source>
</evidence>
<dbReference type="InterPro" id="IPR015058">
    <property type="entry name" value="DUF1878"/>
</dbReference>
<dbReference type="Proteomes" id="UP001589854">
    <property type="component" value="Unassembled WGS sequence"/>
</dbReference>
<comment type="caution">
    <text evidence="1">The sequence shown here is derived from an EMBL/GenBank/DDBJ whole genome shotgun (WGS) entry which is preliminary data.</text>
</comment>
<organism evidence="1 2">
    <name type="scientific">Metabacillus herbersteinensis</name>
    <dbReference type="NCBI Taxonomy" id="283816"/>
    <lineage>
        <taxon>Bacteria</taxon>
        <taxon>Bacillati</taxon>
        <taxon>Bacillota</taxon>
        <taxon>Bacilli</taxon>
        <taxon>Bacillales</taxon>
        <taxon>Bacillaceae</taxon>
        <taxon>Metabacillus</taxon>
    </lineage>
</organism>
<dbReference type="RefSeq" id="WP_378933996.1">
    <property type="nucleotide sequence ID" value="NZ_JBHLVO010000008.1"/>
</dbReference>
<name>A0ABV6GEF4_9BACI</name>
<dbReference type="Pfam" id="PF08963">
    <property type="entry name" value="DUF1878"/>
    <property type="match status" value="1"/>
</dbReference>
<reference evidence="1 2" key="1">
    <citation type="submission" date="2024-09" db="EMBL/GenBank/DDBJ databases">
        <authorList>
            <person name="Sun Q."/>
            <person name="Mori K."/>
        </authorList>
    </citation>
    <scope>NUCLEOTIDE SEQUENCE [LARGE SCALE GENOMIC DNA]</scope>
    <source>
        <strain evidence="1 2">CCM 7228</strain>
    </source>
</reference>
<sequence length="109" mass="12704">MNTIEERLQRLEYYQSLLVEIIDSTQHSFTLLVIKSQLSKEEVKEIHQLCRALSEQHEEQKAQGLVIFTDLLTLFAGQLNSKVNVSQTIKALHNQNLYKPLMQAFLKYL</sequence>
<accession>A0ABV6GEF4</accession>
<dbReference type="Gene3D" id="1.10.3750.10">
    <property type="entry name" value="YhaI-like"/>
    <property type="match status" value="1"/>
</dbReference>
<dbReference type="InterPro" id="IPR035945">
    <property type="entry name" value="YhaI-like_sf"/>
</dbReference>
<dbReference type="SUPFAM" id="SSF109915">
    <property type="entry name" value="Hypothetical protein YhaI"/>
    <property type="match status" value="1"/>
</dbReference>
<proteinExistence type="predicted"/>
<evidence type="ECO:0000313" key="1">
    <source>
        <dbReference type="EMBL" id="MFC0272063.1"/>
    </source>
</evidence>
<protein>
    <submittedName>
        <fullName evidence="1">DUF1878 family protein</fullName>
    </submittedName>
</protein>
<gene>
    <name evidence="1" type="ORF">ACFFIX_11435</name>
</gene>
<keyword evidence="2" id="KW-1185">Reference proteome</keyword>
<dbReference type="EMBL" id="JBHLVO010000008">
    <property type="protein sequence ID" value="MFC0272063.1"/>
    <property type="molecule type" value="Genomic_DNA"/>
</dbReference>